<keyword evidence="1 2" id="KW-0812">Transmembrane</keyword>
<evidence type="ECO:0000313" key="2">
    <source>
        <dbReference type="EMBL" id="CUG89325.1"/>
    </source>
</evidence>
<evidence type="ECO:0000313" key="3">
    <source>
        <dbReference type="Proteomes" id="UP000051952"/>
    </source>
</evidence>
<keyword evidence="1" id="KW-0472">Membrane</keyword>
<evidence type="ECO:0000256" key="1">
    <source>
        <dbReference type="SAM" id="Phobius"/>
    </source>
</evidence>
<sequence>MFHDYDRDDDITHPDDPIVNSPFALASTLFFFFFYAAKYRKSQKDRNMILFIGIAVFWLVSDVPLFAMDLAIMYYYEFQSVVQTATMILRSISFFVGATLSWLMYVHRLSKFLHSRYESAEEQEKVAKQQQEESMRAAKGLKSETKYLRHMVR</sequence>
<dbReference type="VEuPathDB" id="TriTrypDB:BSAL_20495"/>
<feature type="transmembrane region" description="Helical" evidence="1">
    <location>
        <begin position="49"/>
        <end position="76"/>
    </location>
</feature>
<keyword evidence="1" id="KW-1133">Transmembrane helix</keyword>
<gene>
    <name evidence="2" type="ORF">BSAL_20495</name>
</gene>
<feature type="transmembrane region" description="Helical" evidence="1">
    <location>
        <begin position="20"/>
        <end position="37"/>
    </location>
</feature>
<dbReference type="AlphaFoldDB" id="A0A0S4JCQ0"/>
<dbReference type="Proteomes" id="UP000051952">
    <property type="component" value="Unassembled WGS sequence"/>
</dbReference>
<protein>
    <submittedName>
        <fullName evidence="2">Transmembrane protein, putative</fullName>
    </submittedName>
</protein>
<proteinExistence type="predicted"/>
<reference evidence="3" key="1">
    <citation type="submission" date="2015-09" db="EMBL/GenBank/DDBJ databases">
        <authorList>
            <consortium name="Pathogen Informatics"/>
        </authorList>
    </citation>
    <scope>NUCLEOTIDE SEQUENCE [LARGE SCALE GENOMIC DNA]</scope>
    <source>
        <strain evidence="3">Lake Konstanz</strain>
    </source>
</reference>
<name>A0A0S4JCQ0_BODSA</name>
<organism evidence="2 3">
    <name type="scientific">Bodo saltans</name>
    <name type="common">Flagellated protozoan</name>
    <dbReference type="NCBI Taxonomy" id="75058"/>
    <lineage>
        <taxon>Eukaryota</taxon>
        <taxon>Discoba</taxon>
        <taxon>Euglenozoa</taxon>
        <taxon>Kinetoplastea</taxon>
        <taxon>Metakinetoplastina</taxon>
        <taxon>Eubodonida</taxon>
        <taxon>Bodonidae</taxon>
        <taxon>Bodo</taxon>
    </lineage>
</organism>
<dbReference type="EMBL" id="CYKH01001723">
    <property type="protein sequence ID" value="CUG89325.1"/>
    <property type="molecule type" value="Genomic_DNA"/>
</dbReference>
<keyword evidence="3" id="KW-1185">Reference proteome</keyword>
<feature type="transmembrane region" description="Helical" evidence="1">
    <location>
        <begin position="88"/>
        <end position="106"/>
    </location>
</feature>
<accession>A0A0S4JCQ0</accession>